<reference evidence="2" key="1">
    <citation type="submission" date="2010-10" db="EMBL/GenBank/DDBJ databases">
        <title>The complete genome of Halanaerobium praevalens DSM 2228.</title>
        <authorList>
            <consortium name="US DOE Joint Genome Institute (JGI-PGF)"/>
            <person name="Lucas S."/>
            <person name="Copeland A."/>
            <person name="Lapidus A."/>
            <person name="Glavina del Rio T."/>
            <person name="Dalin E."/>
            <person name="Tice H."/>
            <person name="Bruce D."/>
            <person name="Goodwin L."/>
            <person name="Pitluck S."/>
            <person name="Kyrpides N."/>
            <person name="Mavromatis K."/>
            <person name="Ivanova N."/>
            <person name="Ovchinnikova G."/>
            <person name="Chertkov O."/>
            <person name="Detter J.C."/>
            <person name="Han C."/>
            <person name="Larimer F."/>
            <person name="Land M."/>
            <person name="Hauser L."/>
            <person name="Markowitz V."/>
            <person name="Cheng J.-F."/>
            <person name="Hugenholtz P."/>
            <person name="Woyke T."/>
            <person name="Wu D."/>
            <person name="Tindall B."/>
            <person name="Pomrenke H.G."/>
            <person name="Brambilla E."/>
            <person name="Klenk H.-P."/>
            <person name="Eisen J.A."/>
        </authorList>
    </citation>
    <scope>NUCLEOTIDE SEQUENCE [LARGE SCALE GENOMIC DNA]</scope>
    <source>
        <strain evidence="2">ATCC 33744 / DSM 2228 / GSL</strain>
    </source>
</reference>
<evidence type="ECO:0000313" key="2">
    <source>
        <dbReference type="Proteomes" id="UP000006866"/>
    </source>
</evidence>
<dbReference type="Proteomes" id="UP000006866">
    <property type="component" value="Chromosome"/>
</dbReference>
<proteinExistence type="predicted"/>
<protein>
    <submittedName>
        <fullName evidence="1">Uncharacterized protein</fullName>
    </submittedName>
</protein>
<name>E3DNA1_HALPG</name>
<dbReference type="PATRIC" id="fig|572479.3.peg.1412"/>
<dbReference type="KEGG" id="hpk:Hprae_1392"/>
<gene>
    <name evidence="1" type="ordered locus">Hprae_1392</name>
</gene>
<dbReference type="EMBL" id="CP002175">
    <property type="protein sequence ID" value="ADO77520.1"/>
    <property type="molecule type" value="Genomic_DNA"/>
</dbReference>
<dbReference type="AlphaFoldDB" id="E3DNA1"/>
<evidence type="ECO:0000313" key="1">
    <source>
        <dbReference type="EMBL" id="ADO77520.1"/>
    </source>
</evidence>
<reference evidence="1 2" key="2">
    <citation type="journal article" date="2011" name="Stand. Genomic Sci.">
        <title>Complete genome sequence of the extremely halophilic Halanaerobium praevalens type strain (GSL).</title>
        <authorList>
            <person name="Ivanova N."/>
            <person name="Sikorski J."/>
            <person name="Chertkov O."/>
            <person name="Nolan M."/>
            <person name="Lucas S."/>
            <person name="Hammon N."/>
            <person name="Deshpande S."/>
            <person name="Cheng J.F."/>
            <person name="Tapia R."/>
            <person name="Han C."/>
            <person name="Goodwin L."/>
            <person name="Pitluck S."/>
            <person name="Huntemann M."/>
            <person name="Liolios K."/>
            <person name="Pagani I."/>
            <person name="Mavromatis K."/>
            <person name="Ovchinikova G."/>
            <person name="Pati A."/>
            <person name="Chen A."/>
            <person name="Palaniappan K."/>
            <person name="Land M."/>
            <person name="Hauser L."/>
            <person name="Brambilla E.M."/>
            <person name="Kannan K.P."/>
            <person name="Rohde M."/>
            <person name="Tindall B.J."/>
            <person name="Goker M."/>
            <person name="Detter J.C."/>
            <person name="Woyke T."/>
            <person name="Bristow J."/>
            <person name="Eisen J.A."/>
            <person name="Markowitz V."/>
            <person name="Hugenholtz P."/>
            <person name="Kyrpides N.C."/>
            <person name="Klenk H.P."/>
            <person name="Lapidus A."/>
        </authorList>
    </citation>
    <scope>NUCLEOTIDE SEQUENCE [LARGE SCALE GENOMIC DNA]</scope>
    <source>
        <strain evidence="2">ATCC 33744 / DSM 2228 / GSL</strain>
    </source>
</reference>
<organism evidence="1 2">
    <name type="scientific">Halanaerobium praevalens (strain ATCC 33744 / DSM 2228 / GSL)</name>
    <dbReference type="NCBI Taxonomy" id="572479"/>
    <lineage>
        <taxon>Bacteria</taxon>
        <taxon>Bacillati</taxon>
        <taxon>Bacillota</taxon>
        <taxon>Clostridia</taxon>
        <taxon>Halanaerobiales</taxon>
        <taxon>Halanaerobiaceae</taxon>
        <taxon>Halanaerobium</taxon>
    </lineage>
</organism>
<accession>E3DNA1</accession>
<keyword evidence="2" id="KW-1185">Reference proteome</keyword>
<sequence length="132" mass="15574">MSSLTLKKCKKIKELIQEFRDFKLVSPSSDPDKKTSVIYSYKGLVKNIFYFKDYIGAVFLKNKMDEINLDFNDIHSVYEVHTEITPIIDDLEEYIKKVEKRLKNNKDIEEPKLSNLKRLEIISDIAITLQQR</sequence>
<dbReference type="HOGENOM" id="CLU_1914143_0_0_9"/>
<dbReference type="RefSeq" id="WP_014553543.1">
    <property type="nucleotide sequence ID" value="NC_017455.1"/>
</dbReference>